<dbReference type="EMBL" id="LYDR01000071">
    <property type="protein sequence ID" value="ODA32048.1"/>
    <property type="molecule type" value="Genomic_DNA"/>
</dbReference>
<comment type="caution">
    <text evidence="3">The sequence shown here is derived from an EMBL/GenBank/DDBJ whole genome shotgun (WGS) entry which is preliminary data.</text>
</comment>
<dbReference type="SUPFAM" id="SSF51556">
    <property type="entry name" value="Metallo-dependent hydrolases"/>
    <property type="match status" value="1"/>
</dbReference>
<evidence type="ECO:0000313" key="3">
    <source>
        <dbReference type="EMBL" id="ODA32048.1"/>
    </source>
</evidence>
<dbReference type="GO" id="GO:0016787">
    <property type="term" value="F:hydrolase activity"/>
    <property type="evidence" value="ECO:0007669"/>
    <property type="project" value="UniProtKB-KW"/>
</dbReference>
<dbReference type="Gene3D" id="3.20.20.140">
    <property type="entry name" value="Metal-dependent hydrolases"/>
    <property type="match status" value="1"/>
</dbReference>
<reference evidence="3 4" key="1">
    <citation type="submission" date="2016-05" db="EMBL/GenBank/DDBJ databases">
        <title>Genomic and physiological characterization of Planctopirus sp. isolated from fresh water lake.</title>
        <authorList>
            <person name="Subhash Y."/>
            <person name="Ramana C."/>
        </authorList>
    </citation>
    <scope>NUCLEOTIDE SEQUENCE [LARGE SCALE GENOMIC DNA]</scope>
    <source>
        <strain evidence="3 4">JC280</strain>
    </source>
</reference>
<proteinExistence type="predicted"/>
<accession>A0A1C3EFN5</accession>
<protein>
    <recommendedName>
        <fullName evidence="2">Amidohydrolase-related domain-containing protein</fullName>
    </recommendedName>
</protein>
<dbReference type="Pfam" id="PF01979">
    <property type="entry name" value="Amidohydro_1"/>
    <property type="match status" value="1"/>
</dbReference>
<gene>
    <name evidence="3" type="ORF">A6X21_21255</name>
</gene>
<evidence type="ECO:0000313" key="4">
    <source>
        <dbReference type="Proteomes" id="UP000094828"/>
    </source>
</evidence>
<dbReference type="PANTHER" id="PTHR43794:SF11">
    <property type="entry name" value="AMIDOHYDROLASE-RELATED DOMAIN-CONTAINING PROTEIN"/>
    <property type="match status" value="1"/>
</dbReference>
<dbReference type="InterPro" id="IPR050287">
    <property type="entry name" value="MTA/SAH_deaminase"/>
</dbReference>
<dbReference type="STRING" id="1841610.A6X21_21255"/>
<feature type="domain" description="Amidohydrolase-related" evidence="2">
    <location>
        <begin position="235"/>
        <end position="560"/>
    </location>
</feature>
<dbReference type="RefSeq" id="WP_068847565.1">
    <property type="nucleotide sequence ID" value="NZ_LYDR01000071.1"/>
</dbReference>
<keyword evidence="4" id="KW-1185">Reference proteome</keyword>
<dbReference type="InterPro" id="IPR006680">
    <property type="entry name" value="Amidohydro-rel"/>
</dbReference>
<dbReference type="InterPro" id="IPR032466">
    <property type="entry name" value="Metal_Hydrolase"/>
</dbReference>
<dbReference type="Proteomes" id="UP000094828">
    <property type="component" value="Unassembled WGS sequence"/>
</dbReference>
<sequence length="606" mass="67435">MTPHEAMNRCQQLMSHAWMVRTFIKHSPECEDFPELMGIVRSVFDLSRALETQVENPEKYLLMLRRKLSKLKASVRQFREDATRISDHTNFKMAVQSIEVVTSDLESILKACPVGPQAPPPVKLPVRLPGRIPGVLGETSIRPVTGPVRSETGNVPDRVEAETASLTPQPRQGRQIIDVDWLFEPDVSTGSRDATGRFRIRDWKVVEGCRVIVEDGLVVEVTTQPKGAPKNGRAMFPRLVNAHTHLEFSSLEEPFPAQGEFADWIRRVVASRQQQSVLPAESIRRGIEESRQAGVGVIGEIATDGWLEILRETNRASRNDFGNGATSPQRVTNARDLQFVLFAEVLGFSRERQEQTLDRARMLAAGLKPADEKTFRFALSPHAPYTVPLDLLERIVDLSRSMGNVPVAMHLAESLEEIELLEHGSGPLATMLQDFGLWPSGLFGGRSIDDYLDRLQSATCGLIIHGNYLTSAQMDRLQNQPQLSVVWCPRTHAAFGHAPYPLQELMSRGINVALGTDSRASNPDLSLWKEMQFIGRVFPEMSNLQLLEIATVNGFTALGYDLETSLECLNPAPVGSRPAWTLIHGEQSSPLSQQALHKTQIISEGR</sequence>
<dbReference type="PANTHER" id="PTHR43794">
    <property type="entry name" value="AMINOHYDROLASE SSNA-RELATED"/>
    <property type="match status" value="1"/>
</dbReference>
<evidence type="ECO:0000259" key="2">
    <source>
        <dbReference type="Pfam" id="PF01979"/>
    </source>
</evidence>
<keyword evidence="1" id="KW-0378">Hydrolase</keyword>
<evidence type="ECO:0000256" key="1">
    <source>
        <dbReference type="ARBA" id="ARBA00022801"/>
    </source>
</evidence>
<organism evidence="3 4">
    <name type="scientific">Planctopirus hydrillae</name>
    <dbReference type="NCBI Taxonomy" id="1841610"/>
    <lineage>
        <taxon>Bacteria</taxon>
        <taxon>Pseudomonadati</taxon>
        <taxon>Planctomycetota</taxon>
        <taxon>Planctomycetia</taxon>
        <taxon>Planctomycetales</taxon>
        <taxon>Planctomycetaceae</taxon>
        <taxon>Planctopirus</taxon>
    </lineage>
</organism>
<dbReference type="AlphaFoldDB" id="A0A1C3EFN5"/>
<name>A0A1C3EFN5_9PLAN</name>